<accession>A0AAV7WML3</accession>
<feature type="compositionally biased region" description="Basic and acidic residues" evidence="1">
    <location>
        <begin position="64"/>
        <end position="86"/>
    </location>
</feature>
<comment type="caution">
    <text evidence="2">The sequence shown here is derived from an EMBL/GenBank/DDBJ whole genome shotgun (WGS) entry which is preliminary data.</text>
</comment>
<proteinExistence type="predicted"/>
<organism evidence="2 3">
    <name type="scientific">Pleurodeles waltl</name>
    <name type="common">Iberian ribbed newt</name>
    <dbReference type="NCBI Taxonomy" id="8319"/>
    <lineage>
        <taxon>Eukaryota</taxon>
        <taxon>Metazoa</taxon>
        <taxon>Chordata</taxon>
        <taxon>Craniata</taxon>
        <taxon>Vertebrata</taxon>
        <taxon>Euteleostomi</taxon>
        <taxon>Amphibia</taxon>
        <taxon>Batrachia</taxon>
        <taxon>Caudata</taxon>
        <taxon>Salamandroidea</taxon>
        <taxon>Salamandridae</taxon>
        <taxon>Pleurodelinae</taxon>
        <taxon>Pleurodeles</taxon>
    </lineage>
</organism>
<feature type="compositionally biased region" description="Basic and acidic residues" evidence="1">
    <location>
        <begin position="41"/>
        <end position="56"/>
    </location>
</feature>
<sequence>MSYCNRASIATVTKYSPEPAGSYPGGTPWRIDNPEVISNADIRDRTTEKGEERTWDAHAGGTEGAEHEERERESGTESEPEERIKAEEEEDDGEDADTPRNHEQRRRVLGGRCSHRYERTLE</sequence>
<dbReference type="EMBL" id="JANPWB010000001">
    <property type="protein sequence ID" value="KAJ1213465.1"/>
    <property type="molecule type" value="Genomic_DNA"/>
</dbReference>
<evidence type="ECO:0000313" key="3">
    <source>
        <dbReference type="Proteomes" id="UP001066276"/>
    </source>
</evidence>
<name>A0AAV7WML3_PLEWA</name>
<feature type="compositionally biased region" description="Acidic residues" evidence="1">
    <location>
        <begin position="87"/>
        <end position="96"/>
    </location>
</feature>
<gene>
    <name evidence="2" type="ORF">NDU88_001102</name>
</gene>
<reference evidence="2" key="1">
    <citation type="journal article" date="2022" name="bioRxiv">
        <title>Sequencing and chromosome-scale assembly of the giantPleurodeles waltlgenome.</title>
        <authorList>
            <person name="Brown T."/>
            <person name="Elewa A."/>
            <person name="Iarovenko S."/>
            <person name="Subramanian E."/>
            <person name="Araus A.J."/>
            <person name="Petzold A."/>
            <person name="Susuki M."/>
            <person name="Suzuki K.-i.T."/>
            <person name="Hayashi T."/>
            <person name="Toyoda A."/>
            <person name="Oliveira C."/>
            <person name="Osipova E."/>
            <person name="Leigh N.D."/>
            <person name="Simon A."/>
            <person name="Yun M.H."/>
        </authorList>
    </citation>
    <scope>NUCLEOTIDE SEQUENCE</scope>
    <source>
        <strain evidence="2">20211129_DDA</strain>
        <tissue evidence="2">Liver</tissue>
    </source>
</reference>
<evidence type="ECO:0000256" key="1">
    <source>
        <dbReference type="SAM" id="MobiDB-lite"/>
    </source>
</evidence>
<keyword evidence="3" id="KW-1185">Reference proteome</keyword>
<protein>
    <submittedName>
        <fullName evidence="2">Uncharacterized protein</fullName>
    </submittedName>
</protein>
<dbReference type="AlphaFoldDB" id="A0AAV7WML3"/>
<evidence type="ECO:0000313" key="2">
    <source>
        <dbReference type="EMBL" id="KAJ1213465.1"/>
    </source>
</evidence>
<feature type="region of interest" description="Disordered" evidence="1">
    <location>
        <begin position="1"/>
        <end position="122"/>
    </location>
</feature>
<dbReference type="Proteomes" id="UP001066276">
    <property type="component" value="Chromosome 1_1"/>
</dbReference>